<dbReference type="InterPro" id="IPR015946">
    <property type="entry name" value="KH_dom-like_a/b"/>
</dbReference>
<reference evidence="2" key="1">
    <citation type="submission" date="2025-05" db="UniProtKB">
        <authorList>
            <consortium name="RefSeq"/>
        </authorList>
    </citation>
    <scope>NUCLEOTIDE SEQUENCE [LARGE SCALE GENOMIC DNA]</scope>
</reference>
<dbReference type="InterPro" id="IPR000238">
    <property type="entry name" value="RbfA"/>
</dbReference>
<feature type="compositionally biased region" description="Basic and acidic residues" evidence="1">
    <location>
        <begin position="314"/>
        <end position="324"/>
    </location>
</feature>
<dbReference type="Gene3D" id="3.30.300.20">
    <property type="match status" value="1"/>
</dbReference>
<evidence type="ECO:0000313" key="3">
    <source>
        <dbReference type="RefSeq" id="XP_067147025.1"/>
    </source>
</evidence>
<evidence type="ECO:0000313" key="2">
    <source>
        <dbReference type="Proteomes" id="UP001652627"/>
    </source>
</evidence>
<dbReference type="GeneID" id="106483144"/>
<dbReference type="RefSeq" id="XP_067147025.1">
    <property type="nucleotide sequence ID" value="XM_067290924.1"/>
</dbReference>
<dbReference type="PANTHER" id="PTHR14725">
    <property type="entry name" value="RIBOSOME-BINDING FACTOR A, MITOCHONDRIAL-RELATED"/>
    <property type="match status" value="1"/>
</dbReference>
<proteinExistence type="predicted"/>
<keyword evidence="2" id="KW-1185">Reference proteome</keyword>
<dbReference type="PANTHER" id="PTHR14725:SF0">
    <property type="entry name" value="RIBOSOME-BINDING FACTOR A, MITOCHONDRIAL-RELATED"/>
    <property type="match status" value="1"/>
</dbReference>
<dbReference type="SUPFAM" id="SSF89919">
    <property type="entry name" value="Ribosome-binding factor A, RbfA"/>
    <property type="match status" value="1"/>
</dbReference>
<gene>
    <name evidence="3" type="primary">RBFA</name>
</gene>
<organism evidence="2 3">
    <name type="scientific">Apteryx mantelli</name>
    <name type="common">North Island brown kiwi</name>
    <dbReference type="NCBI Taxonomy" id="2696672"/>
    <lineage>
        <taxon>Eukaryota</taxon>
        <taxon>Metazoa</taxon>
        <taxon>Chordata</taxon>
        <taxon>Craniata</taxon>
        <taxon>Vertebrata</taxon>
        <taxon>Euteleostomi</taxon>
        <taxon>Archelosauria</taxon>
        <taxon>Archosauria</taxon>
        <taxon>Dinosauria</taxon>
        <taxon>Saurischia</taxon>
        <taxon>Theropoda</taxon>
        <taxon>Coelurosauria</taxon>
        <taxon>Aves</taxon>
        <taxon>Palaeognathae</taxon>
        <taxon>Apterygiformes</taxon>
        <taxon>Apterygidae</taxon>
        <taxon>Apteryx</taxon>
    </lineage>
</organism>
<feature type="compositionally biased region" description="Low complexity" evidence="1">
    <location>
        <begin position="201"/>
        <end position="219"/>
    </location>
</feature>
<dbReference type="Proteomes" id="UP001652627">
    <property type="component" value="Chromosome 2"/>
</dbReference>
<dbReference type="InterPro" id="IPR039212">
    <property type="entry name" value="RBFA_mitochondrial"/>
</dbReference>
<dbReference type="Pfam" id="PF02033">
    <property type="entry name" value="RBFA"/>
    <property type="match status" value="1"/>
</dbReference>
<sequence length="333" mass="37973">MWGARAAAAGAARGGRALRTSAALGGSRNLLKKMLHKTKKKFWYDSPALESKMMYKPNKLASVMKDDQTKIRKEDNIRFRVLNNLIYKAVTEMMTTCEINQELYDLKPEICKVSMASKFSACRIYWNPSSTMEKDSYVESVLQKSAPRIRYLLMSHQIIGNVPPIVFVKDKEAAALKKIDELLSIADFGPPEEEEKLPQNDSSKPNSSTTESSDSPIRSNLFGIDHELLNKQIMEYKRLKVSKDTEGIASMEQLQEQQLSMIQKKMKKKKVRNPPDDDVTPQKYLLDKYEADYLKDSTESISDYELEHELQEEVNKLEADDGKTESQPTVKSK</sequence>
<protein>
    <submittedName>
        <fullName evidence="3">Ribosome-binding factor A, mitochondrial</fullName>
    </submittedName>
</protein>
<feature type="region of interest" description="Disordered" evidence="1">
    <location>
        <begin position="314"/>
        <end position="333"/>
    </location>
</feature>
<accession>A0ABM4E2U8</accession>
<evidence type="ECO:0000256" key="1">
    <source>
        <dbReference type="SAM" id="MobiDB-lite"/>
    </source>
</evidence>
<dbReference type="InterPro" id="IPR023799">
    <property type="entry name" value="RbfA_dom_sf"/>
</dbReference>
<reference evidence="3" key="2">
    <citation type="submission" date="2025-08" db="UniProtKB">
        <authorList>
            <consortium name="RefSeq"/>
        </authorList>
    </citation>
    <scope>IDENTIFICATION</scope>
    <source>
        <tissue evidence="3">Blood</tissue>
    </source>
</reference>
<feature type="region of interest" description="Disordered" evidence="1">
    <location>
        <begin position="189"/>
        <end position="219"/>
    </location>
</feature>
<name>A0ABM4E2U8_9AVES</name>